<dbReference type="InterPro" id="IPR027417">
    <property type="entry name" value="P-loop_NTPase"/>
</dbReference>
<reference evidence="1 2" key="1">
    <citation type="journal article" date="2023" name="Antonie Van Leeuwenhoek">
        <title>Mesoterricola silvestris gen. nov., sp. nov., Mesoterricola sediminis sp. nov., Geothrix oryzae sp. nov., Geothrix edaphica sp. nov., Geothrix rubra sp. nov., and Geothrix limicola sp. nov., six novel members of Acidobacteriota isolated from soils.</title>
        <authorList>
            <person name="Itoh H."/>
            <person name="Sugisawa Y."/>
            <person name="Mise K."/>
            <person name="Xu Z."/>
            <person name="Kuniyasu M."/>
            <person name="Ushijima N."/>
            <person name="Kawano K."/>
            <person name="Kobayashi E."/>
            <person name="Shiratori Y."/>
            <person name="Masuda Y."/>
            <person name="Senoo K."/>
        </authorList>
    </citation>
    <scope>NUCLEOTIDE SEQUENCE [LARGE SCALE GENOMIC DNA]</scope>
    <source>
        <strain evidence="1 2">Red803</strain>
    </source>
</reference>
<dbReference type="Pfam" id="PF13189">
    <property type="entry name" value="Cytidylate_kin2"/>
    <property type="match status" value="1"/>
</dbReference>
<gene>
    <name evidence="1" type="ORF">GETHPA_11490</name>
</gene>
<accession>A0ABQ5Q5A7</accession>
<evidence type="ECO:0000313" key="1">
    <source>
        <dbReference type="EMBL" id="GLH69616.1"/>
    </source>
</evidence>
<keyword evidence="2" id="KW-1185">Reference proteome</keyword>
<comment type="caution">
    <text evidence="1">The sequence shown here is derived from an EMBL/GenBank/DDBJ whole genome shotgun (WGS) entry which is preliminary data.</text>
</comment>
<dbReference type="GO" id="GO:0016301">
    <property type="term" value="F:kinase activity"/>
    <property type="evidence" value="ECO:0007669"/>
    <property type="project" value="UniProtKB-KW"/>
</dbReference>
<organism evidence="1 2">
    <name type="scientific">Geothrix rubra</name>
    <dbReference type="NCBI Taxonomy" id="2927977"/>
    <lineage>
        <taxon>Bacteria</taxon>
        <taxon>Pseudomonadati</taxon>
        <taxon>Acidobacteriota</taxon>
        <taxon>Holophagae</taxon>
        <taxon>Holophagales</taxon>
        <taxon>Holophagaceae</taxon>
        <taxon>Geothrix</taxon>
    </lineage>
</organism>
<proteinExistence type="predicted"/>
<keyword evidence="1" id="KW-0808">Transferase</keyword>
<dbReference type="Proteomes" id="UP001165089">
    <property type="component" value="Unassembled WGS sequence"/>
</dbReference>
<protein>
    <submittedName>
        <fullName evidence="1">Cytidylate kinase</fullName>
    </submittedName>
</protein>
<dbReference type="RefSeq" id="WP_285723632.1">
    <property type="nucleotide sequence ID" value="NZ_BSDD01000002.1"/>
</dbReference>
<keyword evidence="1" id="KW-0418">Kinase</keyword>
<evidence type="ECO:0000313" key="2">
    <source>
        <dbReference type="Proteomes" id="UP001165089"/>
    </source>
</evidence>
<name>A0ABQ5Q5A7_9BACT</name>
<dbReference type="EMBL" id="BSDD01000002">
    <property type="protein sequence ID" value="GLH69616.1"/>
    <property type="molecule type" value="Genomic_DNA"/>
</dbReference>
<sequence>MAKPLASLVPSIEQRECAWTELQDRLAHPPRPLLLPSITLSREFGCEGYPLALHLKELLESASGLPWTVFDKALVDRVASNEKVSRDLLSHLGNESHAQDVLRAHFGFLTHDDAYAKVVKHLVQIAMAGCAILVGRGGAVACQDLTNCFHFRLVGGFDFRVRTIARRLEMPLAEAEELVRRQSKLREKFISECLHADITSPRWYDAVFNNERQPVESIAQACLRIVECGWTEKSGLKRALPRPDLVTP</sequence>
<dbReference type="Gene3D" id="3.40.50.300">
    <property type="entry name" value="P-loop containing nucleotide triphosphate hydrolases"/>
    <property type="match status" value="1"/>
</dbReference>